<feature type="transmembrane region" description="Helical" evidence="1">
    <location>
        <begin position="26"/>
        <end position="46"/>
    </location>
</feature>
<keyword evidence="1" id="KW-1133">Transmembrane helix</keyword>
<reference evidence="2" key="1">
    <citation type="submission" date="2020-03" db="EMBL/GenBank/DDBJ databases">
        <title>The deep terrestrial virosphere.</title>
        <authorList>
            <person name="Holmfeldt K."/>
            <person name="Nilsson E."/>
            <person name="Simone D."/>
            <person name="Lopez-Fernandez M."/>
            <person name="Wu X."/>
            <person name="de Brujin I."/>
            <person name="Lundin D."/>
            <person name="Andersson A."/>
            <person name="Bertilsson S."/>
            <person name="Dopson M."/>
        </authorList>
    </citation>
    <scope>NUCLEOTIDE SEQUENCE</scope>
    <source>
        <strain evidence="2">MM415B01657</strain>
    </source>
</reference>
<protein>
    <submittedName>
        <fullName evidence="2">Uncharacterized protein</fullName>
    </submittedName>
</protein>
<sequence>MKPAETELQSLREDMKILKRNERYSFRWLIVVSFVVGFLLWFVLLARAEDQGFYFETYWEHCKRVPEDCRYIIHGEPTIDWQKPATGNWYFTVDGIAFMFGDKKIELGLRSDGVVVWRDVQPKSPTFELDHKGTPDDFKGELKIEFSETLNEVLRVYDPAKVKDMKGDVRMVLTTPDGREFTFYWQDGMEAFEIRFEEVKPKNSTP</sequence>
<evidence type="ECO:0000313" key="2">
    <source>
        <dbReference type="EMBL" id="QJA57358.1"/>
    </source>
</evidence>
<name>A0A6M3IJN4_9ZZZZ</name>
<proteinExistence type="predicted"/>
<dbReference type="EMBL" id="MT141269">
    <property type="protein sequence ID" value="QJA57358.1"/>
    <property type="molecule type" value="Genomic_DNA"/>
</dbReference>
<keyword evidence="1" id="KW-0812">Transmembrane</keyword>
<dbReference type="AlphaFoldDB" id="A0A6M3IJN4"/>
<keyword evidence="1" id="KW-0472">Membrane</keyword>
<gene>
    <name evidence="2" type="ORF">MM415B01657_0001</name>
</gene>
<accession>A0A6M3IJN4</accession>
<organism evidence="2">
    <name type="scientific">viral metagenome</name>
    <dbReference type="NCBI Taxonomy" id="1070528"/>
    <lineage>
        <taxon>unclassified sequences</taxon>
        <taxon>metagenomes</taxon>
        <taxon>organismal metagenomes</taxon>
    </lineage>
</organism>
<evidence type="ECO:0000256" key="1">
    <source>
        <dbReference type="SAM" id="Phobius"/>
    </source>
</evidence>